<evidence type="ECO:0000313" key="2">
    <source>
        <dbReference type="Proteomes" id="UP001476282"/>
    </source>
</evidence>
<dbReference type="Gene3D" id="1.10.600.10">
    <property type="entry name" value="Farnesyl Diphosphate Synthase"/>
    <property type="match status" value="1"/>
</dbReference>
<dbReference type="InterPro" id="IPR008949">
    <property type="entry name" value="Isoprenoid_synthase_dom_sf"/>
</dbReference>
<dbReference type="InterPro" id="IPR002060">
    <property type="entry name" value="Squ/phyt_synthse"/>
</dbReference>
<dbReference type="EMBL" id="BAABRI010000014">
    <property type="protein sequence ID" value="GAA5483434.1"/>
    <property type="molecule type" value="Genomic_DNA"/>
</dbReference>
<dbReference type="Proteomes" id="UP001476282">
    <property type="component" value="Unassembled WGS sequence"/>
</dbReference>
<dbReference type="RefSeq" id="WP_353567541.1">
    <property type="nucleotide sequence ID" value="NZ_BAABRI010000014.1"/>
</dbReference>
<dbReference type="PANTHER" id="PTHR31480">
    <property type="entry name" value="BIFUNCTIONAL LYCOPENE CYCLASE/PHYTOENE SYNTHASE"/>
    <property type="match status" value="1"/>
</dbReference>
<dbReference type="SFLD" id="SFLDS00005">
    <property type="entry name" value="Isoprenoid_Synthase_Type_I"/>
    <property type="match status" value="1"/>
</dbReference>
<dbReference type="SUPFAM" id="SSF48576">
    <property type="entry name" value="Terpenoid synthases"/>
    <property type="match status" value="1"/>
</dbReference>
<gene>
    <name evidence="1" type="primary">crtB_2</name>
    <name evidence="1" type="ORF">Hsar01_02665</name>
</gene>
<name>A0ABP9UTT6_9BACT</name>
<sequence length="294" mass="32894">MNRGLARLRREVSRSFDLSMALLPAPMREPVSVAYLLARASDTLADTAAMPVARRLEALDRFDAAVRKGGSAGEMRDFIKVLDHEGEARLLGETNACLQSQRELPAEQRELVAEVLEVIISGQRLDLERASAGFFRPLDEPELDDYCWRVAGCVGRFWTRIGFATLGSRFSDEDPDRLEQLGISYGKGLQLVNILRDAPRDRESGRIYLAFETMEELERTSAVWRDRAFAAMGDGERYATALRSPRLRAASVLPALIGRETLLKLEAGGREAWARGVKVGRPVVRRCLARAVFW</sequence>
<organism evidence="1 2">
    <name type="scientific">Haloferula sargassicola</name>
    <dbReference type="NCBI Taxonomy" id="490096"/>
    <lineage>
        <taxon>Bacteria</taxon>
        <taxon>Pseudomonadati</taxon>
        <taxon>Verrucomicrobiota</taxon>
        <taxon>Verrucomicrobiia</taxon>
        <taxon>Verrucomicrobiales</taxon>
        <taxon>Verrucomicrobiaceae</taxon>
        <taxon>Haloferula</taxon>
    </lineage>
</organism>
<dbReference type="Pfam" id="PF00494">
    <property type="entry name" value="SQS_PSY"/>
    <property type="match status" value="1"/>
</dbReference>
<reference evidence="1 2" key="1">
    <citation type="submission" date="2024-02" db="EMBL/GenBank/DDBJ databases">
        <title>Haloferula sargassicola NBRC 104335.</title>
        <authorList>
            <person name="Ichikawa N."/>
            <person name="Katano-Makiyama Y."/>
            <person name="Hidaka K."/>
        </authorList>
    </citation>
    <scope>NUCLEOTIDE SEQUENCE [LARGE SCALE GENOMIC DNA]</scope>
    <source>
        <strain evidence="1 2">NBRC 104335</strain>
    </source>
</reference>
<comment type="caution">
    <text evidence="1">The sequence shown here is derived from an EMBL/GenBank/DDBJ whole genome shotgun (WGS) entry which is preliminary data.</text>
</comment>
<evidence type="ECO:0000313" key="1">
    <source>
        <dbReference type="EMBL" id="GAA5483434.1"/>
    </source>
</evidence>
<accession>A0ABP9UTT6</accession>
<protein>
    <submittedName>
        <fullName evidence="1">15-cis-phytoene synthase</fullName>
    </submittedName>
</protein>
<keyword evidence="2" id="KW-1185">Reference proteome</keyword>
<proteinExistence type="predicted"/>
<dbReference type="SFLD" id="SFLDG01018">
    <property type="entry name" value="Squalene/Phytoene_Synthase_Lik"/>
    <property type="match status" value="1"/>
</dbReference>